<dbReference type="PANTHER" id="PTHR11533:SF294">
    <property type="entry name" value="THYROTROPIN-RELEASING HORMONE-DEGRADING ECTOENZYME"/>
    <property type="match status" value="1"/>
</dbReference>
<keyword evidence="7 17" id="KW-0378">Hydrolase</keyword>
<evidence type="ECO:0000259" key="19">
    <source>
        <dbReference type="Pfam" id="PF11838"/>
    </source>
</evidence>
<feature type="transmembrane region" description="Helical" evidence="17">
    <location>
        <begin position="12"/>
        <end position="35"/>
    </location>
</feature>
<dbReference type="HOGENOM" id="CLU_003705_2_2_1"/>
<dbReference type="VEuPathDB" id="VectorBase:ISCW000537"/>
<evidence type="ECO:0000256" key="10">
    <source>
        <dbReference type="ARBA" id="ARBA00022989"/>
    </source>
</evidence>
<dbReference type="EMBL" id="ABJB010589442">
    <property type="status" value="NOT_ANNOTATED_CDS"/>
    <property type="molecule type" value="Genomic_DNA"/>
</dbReference>
<reference evidence="22" key="2">
    <citation type="submission" date="2020-05" db="UniProtKB">
        <authorList>
            <consortium name="EnsemblMetazoa"/>
        </authorList>
    </citation>
    <scope>IDENTIFICATION</scope>
    <source>
        <strain evidence="22">wikel</strain>
    </source>
</reference>
<feature type="domain" description="ERAP1-like C-terminal" evidence="19">
    <location>
        <begin position="557"/>
        <end position="661"/>
    </location>
</feature>
<dbReference type="OrthoDB" id="10031169at2759"/>
<keyword evidence="10 17" id="KW-1133">Transmembrane helix</keyword>
<evidence type="ECO:0000256" key="13">
    <source>
        <dbReference type="ARBA" id="ARBA00023180"/>
    </source>
</evidence>
<dbReference type="InterPro" id="IPR027268">
    <property type="entry name" value="Peptidase_M4/M1_CTD_sf"/>
</dbReference>
<evidence type="ECO:0000256" key="12">
    <source>
        <dbReference type="ARBA" id="ARBA00023136"/>
    </source>
</evidence>
<evidence type="ECO:0000256" key="3">
    <source>
        <dbReference type="ARBA" id="ARBA00010136"/>
    </source>
</evidence>
<proteinExistence type="inferred from homology"/>
<dbReference type="Gene3D" id="2.60.40.1910">
    <property type="match status" value="1"/>
</dbReference>
<evidence type="ECO:0000313" key="23">
    <source>
        <dbReference type="Proteomes" id="UP000001555"/>
    </source>
</evidence>
<evidence type="ECO:0000256" key="16">
    <source>
        <dbReference type="PIRSR" id="PIRSR634016-4"/>
    </source>
</evidence>
<feature type="binding site" evidence="15">
    <location>
        <position position="411"/>
    </location>
    <ligand>
        <name>Zn(2+)</name>
        <dbReference type="ChEBI" id="CHEBI:29105"/>
        <note>catalytic</note>
    </ligand>
</feature>
<dbReference type="InterPro" id="IPR050344">
    <property type="entry name" value="Peptidase_M1_aminopeptidases"/>
</dbReference>
<protein>
    <recommendedName>
        <fullName evidence="17">Aminopeptidase</fullName>
        <ecNumber evidence="17">3.4.11.-</ecNumber>
    </recommendedName>
</protein>
<evidence type="ECO:0000256" key="17">
    <source>
        <dbReference type="RuleBase" id="RU364040"/>
    </source>
</evidence>
<evidence type="ECO:0000313" key="21">
    <source>
        <dbReference type="EMBL" id="EEC00958.1"/>
    </source>
</evidence>
<keyword evidence="5 17" id="KW-0812">Transmembrane</keyword>
<feature type="active site" description="Proton acceptor" evidence="14">
    <location>
        <position position="412"/>
    </location>
</feature>
<dbReference type="InParanoid" id="B7P2Y6"/>
<dbReference type="EMBL" id="ABJB010875829">
    <property type="status" value="NOT_ANNOTATED_CDS"/>
    <property type="molecule type" value="Genomic_DNA"/>
</dbReference>
<feature type="binding site" evidence="15">
    <location>
        <position position="415"/>
    </location>
    <ligand>
        <name>Zn(2+)</name>
        <dbReference type="ChEBI" id="CHEBI:29105"/>
        <note>catalytic</note>
    </ligand>
</feature>
<evidence type="ECO:0000256" key="1">
    <source>
        <dbReference type="ARBA" id="ARBA00004606"/>
    </source>
</evidence>
<evidence type="ECO:0000256" key="7">
    <source>
        <dbReference type="ARBA" id="ARBA00022801"/>
    </source>
</evidence>
<evidence type="ECO:0000256" key="8">
    <source>
        <dbReference type="ARBA" id="ARBA00022833"/>
    </source>
</evidence>
<evidence type="ECO:0000256" key="15">
    <source>
        <dbReference type="PIRSR" id="PIRSR634016-3"/>
    </source>
</evidence>
<evidence type="ECO:0000256" key="9">
    <source>
        <dbReference type="ARBA" id="ARBA00022968"/>
    </source>
</evidence>
<dbReference type="GO" id="GO:0005615">
    <property type="term" value="C:extracellular space"/>
    <property type="evidence" value="ECO:0000318"/>
    <property type="project" value="GO_Central"/>
</dbReference>
<dbReference type="Gene3D" id="1.25.50.20">
    <property type="match status" value="3"/>
</dbReference>
<sequence>MAESKYARVKQWLHSCCGPALAVAALLTTLTMAWFRMAPDRSRQARQVADPTSLLFASEVAVVRRPGPLAHTSVLREGTLGFLRARHRTASTPGGLHSNRLPRALLPEHYDLEIRPFFAEVDGDHKEFKDDDAFTATVAIRVQCVTDTTSVVLHAGNFSFIPGPAGESATAVWQLTQPPTAVPVLSVERENESNFLVFKLGSLLKAGHKYVIQMRLRGYLGDARGFYKYHYDLNGKPEHLVVTFFEPTFAREAFPCFDEPDLKATFNVVVVRPSGYRSISTMPLMRSVRREGNTVADHFMTSVKMSTYTLAFMVSNYSATTNGIVSIWTRPDETTLANYSAHITPKIVNYFNELFDVPYALPKLDLIALPSFLVDAMENWGLLAFHRSSLLHDPQIEKPMHKIIVATVVAHELAHQLDQFPVTDMHPIMNLEYSSPDSHPLSVDGNFSTELDSLFDRIVYNKASSINKFRYWFSAHASESDPVNVKQVMDTWTRQSGYPIVHAVRNYLDGTASLERLWHIPITYTDSVARDFSKTHPVMWMKAKEGILNHLPDKTQWIILNLQYAGYYRVNYDPVNWELLRQQLFANLSVIPVLNRAQLVQDASDLALTGDLSYHTTMGILEYIGHEESYSPLKSFMNSLEELDGKLRSTDFYGKWQDLTITMAVLCHAIRMGDNTDWRFLLDHLGDADTAEQGHVIISALGCSKDAKNLQRYGQGPSLRDTVWYTLQSIRSSDSLNRMEHFYAEKVKTKKNARKLAPTFQSALELARTNMNWLAKNGRTIEKWIDGRLVDGAAPGA</sequence>
<dbReference type="GO" id="GO:0005886">
    <property type="term" value="C:plasma membrane"/>
    <property type="evidence" value="ECO:0007669"/>
    <property type="project" value="UniProtKB-SubCell"/>
</dbReference>
<keyword evidence="4 17" id="KW-0645">Protease</keyword>
<evidence type="ECO:0000259" key="20">
    <source>
        <dbReference type="Pfam" id="PF17900"/>
    </source>
</evidence>
<dbReference type="InterPro" id="IPR034016">
    <property type="entry name" value="M1_APN-typ"/>
</dbReference>
<dbReference type="GO" id="GO:0070006">
    <property type="term" value="F:metalloaminopeptidase activity"/>
    <property type="evidence" value="ECO:0000318"/>
    <property type="project" value="GO_Central"/>
</dbReference>
<dbReference type="FunFam" id="2.60.40.1730:FF:000012">
    <property type="entry name" value="Aminopeptidase N"/>
    <property type="match status" value="1"/>
</dbReference>
<dbReference type="Pfam" id="PF11838">
    <property type="entry name" value="ERAP1_C"/>
    <property type="match status" value="1"/>
</dbReference>
<dbReference type="EMBL" id="ABJB010616500">
    <property type="status" value="NOT_ANNOTATED_CDS"/>
    <property type="molecule type" value="Genomic_DNA"/>
</dbReference>
<dbReference type="Gene3D" id="2.60.40.1730">
    <property type="entry name" value="tricorn interacting facor f3 domain"/>
    <property type="match status" value="1"/>
</dbReference>
<dbReference type="FunFam" id="1.25.50.20:FF:000065">
    <property type="entry name" value="Peptidase family m1 protein, putative"/>
    <property type="match status" value="1"/>
</dbReference>
<dbReference type="Gene3D" id="1.10.390.10">
    <property type="entry name" value="Neutral Protease Domain 2"/>
    <property type="match status" value="1"/>
</dbReference>
<evidence type="ECO:0000256" key="4">
    <source>
        <dbReference type="ARBA" id="ARBA00022670"/>
    </source>
</evidence>
<dbReference type="InterPro" id="IPR001930">
    <property type="entry name" value="Peptidase_M1"/>
</dbReference>
<dbReference type="InterPro" id="IPR042097">
    <property type="entry name" value="Aminopeptidase_N-like_N_sf"/>
</dbReference>
<reference evidence="21 23" key="1">
    <citation type="submission" date="2008-03" db="EMBL/GenBank/DDBJ databases">
        <title>Annotation of Ixodes scapularis.</title>
        <authorList>
            <consortium name="Ixodes scapularis Genome Project Consortium"/>
            <person name="Caler E."/>
            <person name="Hannick L.I."/>
            <person name="Bidwell S."/>
            <person name="Joardar V."/>
            <person name="Thiagarajan M."/>
            <person name="Amedeo P."/>
            <person name="Galinsky K.J."/>
            <person name="Schobel S."/>
            <person name="Inman J."/>
            <person name="Hostetler J."/>
            <person name="Miller J."/>
            <person name="Hammond M."/>
            <person name="Megy K."/>
            <person name="Lawson D."/>
            <person name="Kodira C."/>
            <person name="Sutton G."/>
            <person name="Meyer J."/>
            <person name="Hill C.A."/>
            <person name="Birren B."/>
            <person name="Nene V."/>
            <person name="Collins F."/>
            <person name="Alarcon-Chaidez F."/>
            <person name="Wikel S."/>
            <person name="Strausberg R."/>
        </authorList>
    </citation>
    <scope>NUCLEOTIDE SEQUENCE [LARGE SCALE GENOMIC DNA]</scope>
    <source>
        <strain evidence="23">Wikel</strain>
        <strain evidence="21">Wikel colony</strain>
    </source>
</reference>
<dbReference type="Proteomes" id="UP000001555">
    <property type="component" value="Unassembled WGS sequence"/>
</dbReference>
<comment type="similarity">
    <text evidence="3 17">Belongs to the peptidase M1 family.</text>
</comment>
<dbReference type="PRINTS" id="PR00756">
    <property type="entry name" value="ALADIPTASE"/>
</dbReference>
<dbReference type="InterPro" id="IPR014782">
    <property type="entry name" value="Peptidase_M1_dom"/>
</dbReference>
<organism>
    <name type="scientific">Ixodes scapularis</name>
    <name type="common">Black-legged tick</name>
    <name type="synonym">Deer tick</name>
    <dbReference type="NCBI Taxonomy" id="6945"/>
    <lineage>
        <taxon>Eukaryota</taxon>
        <taxon>Metazoa</taxon>
        <taxon>Ecdysozoa</taxon>
        <taxon>Arthropoda</taxon>
        <taxon>Chelicerata</taxon>
        <taxon>Arachnida</taxon>
        <taxon>Acari</taxon>
        <taxon>Parasitiformes</taxon>
        <taxon>Ixodida</taxon>
        <taxon>Ixodoidea</taxon>
        <taxon>Ixodidae</taxon>
        <taxon>Ixodinae</taxon>
        <taxon>Ixodes</taxon>
    </lineage>
</organism>
<dbReference type="GO" id="GO:0043171">
    <property type="term" value="P:peptide catabolic process"/>
    <property type="evidence" value="ECO:0000318"/>
    <property type="project" value="GO_Central"/>
</dbReference>
<dbReference type="FunFam" id="1.10.390.10:FF:000033">
    <property type="entry name" value="Endoplasmic reticulum aminopeptidase 1b"/>
    <property type="match status" value="1"/>
</dbReference>
<dbReference type="VEuPathDB" id="VectorBase:ISCI000537"/>
<comment type="subcellular location">
    <subcellularLocation>
        <location evidence="2">Cell membrane</location>
        <topology evidence="2">Lipid-anchor</topology>
        <topology evidence="2">GPI-anchor</topology>
    </subcellularLocation>
    <subcellularLocation>
        <location evidence="1">Membrane</location>
        <topology evidence="1">Single-pass type II membrane protein</topology>
    </subcellularLocation>
</comment>
<dbReference type="VEuPathDB" id="VectorBase:ISCP_020115"/>
<dbReference type="Pfam" id="PF17900">
    <property type="entry name" value="Peptidase_M1_N"/>
    <property type="match status" value="1"/>
</dbReference>
<keyword evidence="8 15" id="KW-0862">Zinc</keyword>
<dbReference type="EMBL" id="DS625041">
    <property type="protein sequence ID" value="EEC00958.1"/>
    <property type="molecule type" value="Genomic_DNA"/>
</dbReference>
<name>B7P2Y6_IXOSC</name>
<dbReference type="EMBL" id="ABJB010891060">
    <property type="status" value="NOT_ANNOTATED_CDS"/>
    <property type="molecule type" value="Genomic_DNA"/>
</dbReference>
<feature type="domain" description="Peptidase M1 membrane alanine aminopeptidase" evidence="18">
    <location>
        <begin position="339"/>
        <end position="416"/>
    </location>
</feature>
<evidence type="ECO:0000256" key="14">
    <source>
        <dbReference type="PIRSR" id="PIRSR634016-1"/>
    </source>
</evidence>
<accession>B7P2Y6</accession>
<evidence type="ECO:0000313" key="22">
    <source>
        <dbReference type="EnsemblMetazoa" id="ISCW000537-PA"/>
    </source>
</evidence>
<keyword evidence="6 15" id="KW-0479">Metal-binding</keyword>
<dbReference type="EMBL" id="ABJB010773234">
    <property type="status" value="NOT_ANNOTATED_CDS"/>
    <property type="molecule type" value="Genomic_DNA"/>
</dbReference>
<feature type="site" description="Transition state stabilizer" evidence="16">
    <location>
        <position position="460"/>
    </location>
</feature>
<dbReference type="SUPFAM" id="SSF55486">
    <property type="entry name" value="Metalloproteases ('zincins'), catalytic domain"/>
    <property type="match status" value="1"/>
</dbReference>
<keyword evidence="17" id="KW-0031">Aminopeptidase</keyword>
<dbReference type="SUPFAM" id="SSF63737">
    <property type="entry name" value="Leukotriene A4 hydrolase N-terminal domain"/>
    <property type="match status" value="1"/>
</dbReference>
<dbReference type="InterPro" id="IPR024571">
    <property type="entry name" value="ERAP1-like_C_dom"/>
</dbReference>
<dbReference type="GO" id="GO:0008270">
    <property type="term" value="F:zinc ion binding"/>
    <property type="evidence" value="ECO:0007669"/>
    <property type="project" value="UniProtKB-UniRule"/>
</dbReference>
<dbReference type="AlphaFoldDB" id="B7P2Y6"/>
<dbReference type="EC" id="3.4.11.-" evidence="17"/>
<evidence type="ECO:0000256" key="2">
    <source>
        <dbReference type="ARBA" id="ARBA00004609"/>
    </source>
</evidence>
<keyword evidence="23" id="KW-1185">Reference proteome</keyword>
<dbReference type="GO" id="GO:0006508">
    <property type="term" value="P:proteolysis"/>
    <property type="evidence" value="ECO:0000318"/>
    <property type="project" value="GO_Central"/>
</dbReference>
<keyword evidence="13" id="KW-0325">Glycoprotein</keyword>
<dbReference type="PaxDb" id="6945-B7P2Y6"/>
<keyword evidence="9" id="KW-0735">Signal-anchor</keyword>
<dbReference type="PANTHER" id="PTHR11533">
    <property type="entry name" value="PROTEASE M1 ZINC METALLOPROTEASE"/>
    <property type="match status" value="1"/>
</dbReference>
<dbReference type="Pfam" id="PF01433">
    <property type="entry name" value="Peptidase_M1"/>
    <property type="match status" value="1"/>
</dbReference>
<evidence type="ECO:0000256" key="6">
    <source>
        <dbReference type="ARBA" id="ARBA00022723"/>
    </source>
</evidence>
<dbReference type="EMBL" id="ABJB010750504">
    <property type="status" value="NOT_ANNOTATED_CDS"/>
    <property type="molecule type" value="Genomic_DNA"/>
</dbReference>
<evidence type="ECO:0000256" key="11">
    <source>
        <dbReference type="ARBA" id="ARBA00023049"/>
    </source>
</evidence>
<feature type="domain" description="Aminopeptidase N-like N-terminal" evidence="20">
    <location>
        <begin position="107"/>
        <end position="308"/>
    </location>
</feature>
<keyword evidence="11 17" id="KW-0482">Metalloprotease</keyword>
<dbReference type="InterPro" id="IPR045357">
    <property type="entry name" value="Aminopeptidase_N-like_N"/>
</dbReference>
<comment type="cofactor">
    <cofactor evidence="15 17">
        <name>Zn(2+)</name>
        <dbReference type="ChEBI" id="CHEBI:29105"/>
    </cofactor>
    <text evidence="15 17">Binds 1 zinc ion per subunit.</text>
</comment>
<keyword evidence="12 17" id="KW-0472">Membrane</keyword>
<dbReference type="STRING" id="6945.B7P2Y6"/>
<gene>
    <name evidence="21" type="ORF">IscW_ISCW000537</name>
</gene>
<evidence type="ECO:0000256" key="5">
    <source>
        <dbReference type="ARBA" id="ARBA00022692"/>
    </source>
</evidence>
<dbReference type="EnsemblMetazoa" id="ISCW000537-RA">
    <property type="protein sequence ID" value="ISCW000537-PA"/>
    <property type="gene ID" value="ISCW000537"/>
</dbReference>
<dbReference type="EMBL" id="ABJB010615816">
    <property type="status" value="NOT_ANNOTATED_CDS"/>
    <property type="molecule type" value="Genomic_DNA"/>
</dbReference>
<evidence type="ECO:0000259" key="18">
    <source>
        <dbReference type="Pfam" id="PF01433"/>
    </source>
</evidence>
<dbReference type="CDD" id="cd09601">
    <property type="entry name" value="M1_APN-Q_like"/>
    <property type="match status" value="1"/>
</dbReference>